<feature type="compositionally biased region" description="Low complexity" evidence="1">
    <location>
        <begin position="500"/>
        <end position="515"/>
    </location>
</feature>
<feature type="compositionally biased region" description="Polar residues" evidence="1">
    <location>
        <begin position="410"/>
        <end position="431"/>
    </location>
</feature>
<feature type="compositionally biased region" description="Basic residues" evidence="1">
    <location>
        <begin position="681"/>
        <end position="696"/>
    </location>
</feature>
<feature type="region of interest" description="Disordered" evidence="1">
    <location>
        <begin position="468"/>
        <end position="627"/>
    </location>
</feature>
<proteinExistence type="predicted"/>
<gene>
    <name evidence="2" type="ORF">LOTGIDRAFT_228101</name>
</gene>
<dbReference type="HOGENOM" id="CLU_355763_0_0_1"/>
<dbReference type="OrthoDB" id="6247020at2759"/>
<feature type="region of interest" description="Disordered" evidence="1">
    <location>
        <begin position="80"/>
        <end position="113"/>
    </location>
</feature>
<dbReference type="GO" id="GO:0005886">
    <property type="term" value="C:plasma membrane"/>
    <property type="evidence" value="ECO:0007669"/>
    <property type="project" value="TreeGrafter"/>
</dbReference>
<feature type="compositionally biased region" description="Basic and acidic residues" evidence="1">
    <location>
        <begin position="704"/>
        <end position="718"/>
    </location>
</feature>
<dbReference type="KEGG" id="lgi:LOTGIDRAFT_228101"/>
<dbReference type="GeneID" id="20247540"/>
<feature type="compositionally biased region" description="Acidic residues" evidence="1">
    <location>
        <begin position="738"/>
        <end position="751"/>
    </location>
</feature>
<feature type="compositionally biased region" description="Basic and acidic residues" evidence="1">
    <location>
        <begin position="80"/>
        <end position="97"/>
    </location>
</feature>
<feature type="compositionally biased region" description="Basic and acidic residues" evidence="1">
    <location>
        <begin position="668"/>
        <end position="677"/>
    </location>
</feature>
<accession>V4BCU7</accession>
<feature type="compositionally biased region" description="Basic and acidic residues" evidence="1">
    <location>
        <begin position="540"/>
        <end position="549"/>
    </location>
</feature>
<evidence type="ECO:0000313" key="3">
    <source>
        <dbReference type="Proteomes" id="UP000030746"/>
    </source>
</evidence>
<name>V4BCU7_LOTGI</name>
<dbReference type="InterPro" id="IPR037658">
    <property type="entry name" value="CBARP"/>
</dbReference>
<dbReference type="Proteomes" id="UP000030746">
    <property type="component" value="Unassembled WGS sequence"/>
</dbReference>
<organism evidence="2 3">
    <name type="scientific">Lottia gigantea</name>
    <name type="common">Giant owl limpet</name>
    <dbReference type="NCBI Taxonomy" id="225164"/>
    <lineage>
        <taxon>Eukaryota</taxon>
        <taxon>Metazoa</taxon>
        <taxon>Spiralia</taxon>
        <taxon>Lophotrochozoa</taxon>
        <taxon>Mollusca</taxon>
        <taxon>Gastropoda</taxon>
        <taxon>Patellogastropoda</taxon>
        <taxon>Lottioidea</taxon>
        <taxon>Lottiidae</taxon>
        <taxon>Lottia</taxon>
    </lineage>
</organism>
<feature type="region of interest" description="Disordered" evidence="1">
    <location>
        <begin position="383"/>
        <end position="438"/>
    </location>
</feature>
<feature type="region of interest" description="Disordered" evidence="1">
    <location>
        <begin position="667"/>
        <end position="789"/>
    </location>
</feature>
<dbReference type="GO" id="GO:0045955">
    <property type="term" value="P:negative regulation of calcium ion-dependent exocytosis"/>
    <property type="evidence" value="ECO:0007669"/>
    <property type="project" value="TreeGrafter"/>
</dbReference>
<dbReference type="GO" id="GO:0044325">
    <property type="term" value="F:transmembrane transporter binding"/>
    <property type="evidence" value="ECO:0007669"/>
    <property type="project" value="InterPro"/>
</dbReference>
<protein>
    <submittedName>
        <fullName evidence="2">Uncharacterized protein</fullName>
    </submittedName>
</protein>
<dbReference type="AlphaFoldDB" id="V4BCU7"/>
<evidence type="ECO:0000256" key="1">
    <source>
        <dbReference type="SAM" id="MobiDB-lite"/>
    </source>
</evidence>
<keyword evidence="3" id="KW-1185">Reference proteome</keyword>
<reference evidence="2 3" key="1">
    <citation type="journal article" date="2013" name="Nature">
        <title>Insights into bilaterian evolution from three spiralian genomes.</title>
        <authorList>
            <person name="Simakov O."/>
            <person name="Marletaz F."/>
            <person name="Cho S.J."/>
            <person name="Edsinger-Gonzales E."/>
            <person name="Havlak P."/>
            <person name="Hellsten U."/>
            <person name="Kuo D.H."/>
            <person name="Larsson T."/>
            <person name="Lv J."/>
            <person name="Arendt D."/>
            <person name="Savage R."/>
            <person name="Osoegawa K."/>
            <person name="de Jong P."/>
            <person name="Grimwood J."/>
            <person name="Chapman J.A."/>
            <person name="Shapiro H."/>
            <person name="Aerts A."/>
            <person name="Otillar R.P."/>
            <person name="Terry A.Y."/>
            <person name="Boore J.L."/>
            <person name="Grigoriev I.V."/>
            <person name="Lindberg D.R."/>
            <person name="Seaver E.C."/>
            <person name="Weisblat D.A."/>
            <person name="Putnam N.H."/>
            <person name="Rokhsar D.S."/>
        </authorList>
    </citation>
    <scope>NUCLEOTIDE SEQUENCE [LARGE SCALE GENOMIC DNA]</scope>
</reference>
<evidence type="ECO:0000313" key="2">
    <source>
        <dbReference type="EMBL" id="ESP05571.1"/>
    </source>
</evidence>
<dbReference type="EMBL" id="KB199650">
    <property type="protein sequence ID" value="ESP05571.1"/>
    <property type="molecule type" value="Genomic_DNA"/>
</dbReference>
<dbReference type="PANTHER" id="PTHR28597:SF1">
    <property type="entry name" value="VOLTAGE-DEPENDENT CALCIUM CHANNEL BETA SUBUNIT-ASSOCIATED REGULATORY PROTEIN"/>
    <property type="match status" value="1"/>
</dbReference>
<dbReference type="GO" id="GO:0030141">
    <property type="term" value="C:secretory granule"/>
    <property type="evidence" value="ECO:0007669"/>
    <property type="project" value="TreeGrafter"/>
</dbReference>
<dbReference type="RefSeq" id="XP_009044116.1">
    <property type="nucleotide sequence ID" value="XM_009045868.1"/>
</dbReference>
<feature type="compositionally biased region" description="Low complexity" evidence="1">
    <location>
        <begin position="565"/>
        <end position="577"/>
    </location>
</feature>
<dbReference type="OMA" id="CKVRYND"/>
<dbReference type="PANTHER" id="PTHR28597">
    <property type="entry name" value="VOLTAGE-DEPENDENT CALCIUM CHANNEL BETA SUBUNIT-ASSOCIATED REGULATORY PROTEIN"/>
    <property type="match status" value="1"/>
</dbReference>
<sequence>MSLMYPSYERDRPFDRRFPPLQRYETVTCDGLSEPSSASFDGVPISPRRNVEFSRCFGEKSQDKISLTDEITETTKLTSDFEKSEIKDRKSDEHEKQSPVSGSGSDDGQGHNGARRVSFQLQNLSQHTTPTHVPHPLKKFRRYTEGDFHHLKRSKIAKVSVPRQYSLGAPIINGSVSTIEQCINHNEKHRNSVPTTTLSDVNNFSNVTVGSSPPKIKSIRTTQVSAEIHQYPAKLAEYRRDLLDFKREIRPMPPLNFNRSVFQKPPYSQSLETVSPTQCSRETRKVKSYEDVADYDVLKITEFSTGPFYNSDFEVISEHGSPFSSKVRYNDTGSLEKLNEEQIEYLGDLDLESVIPDESDDTETLNGTQKYRELWSLRTTLEEEEECSDTIRMENMTSPEESPDRDHATLYTTSFESNTEPPSDTGNTCDPTDSGFHWERSRKSANNLLHPPNQENRRQNYRNILSRRLQKAGPNTSTENSFDSIETDGDVSDTSRYEVTTSFESTTDNTDSTTESQHRLQQMKGDSGYKSLETQQSTKDSVDEEKKPSPTEIHNSPPKEEPDGSKSNGGKRNGNSSYFDRRNARTASKKRREYSRQTVRVYESINEPETDSRSDLPSGDSFEDNAQPSKMFVFSRFFKSHSRGSRDRYLQRDYSIDEKTNKIFNDFMRSEPVREPYSRLGVRRSPRLHNRHRLHRKQTEPLLGEERRRDRLAPERRSTSLGSDSSASSVRRLSPQDSIEEEEFEGEEEEGVVIRGNDIHYPRTIEPTQPTAIHPIPIIKLPEEESGDS</sequence>
<dbReference type="CTD" id="20247540"/>
<feature type="compositionally biased region" description="Polar residues" evidence="1">
    <location>
        <begin position="473"/>
        <end position="484"/>
    </location>
</feature>
<feature type="compositionally biased region" description="Low complexity" evidence="1">
    <location>
        <begin position="719"/>
        <end position="733"/>
    </location>
</feature>